<dbReference type="PROSITE" id="PS51755">
    <property type="entry name" value="OMPR_PHOB"/>
    <property type="match status" value="1"/>
</dbReference>
<dbReference type="CDD" id="cd00383">
    <property type="entry name" value="trans_reg_C"/>
    <property type="match status" value="1"/>
</dbReference>
<organism evidence="5 6">
    <name type="scientific">Kaistia hirudinis</name>
    <dbReference type="NCBI Taxonomy" id="1293440"/>
    <lineage>
        <taxon>Bacteria</taxon>
        <taxon>Pseudomonadati</taxon>
        <taxon>Pseudomonadota</taxon>
        <taxon>Alphaproteobacteria</taxon>
        <taxon>Hyphomicrobiales</taxon>
        <taxon>Kaistiaceae</taxon>
        <taxon>Kaistia</taxon>
    </lineage>
</organism>
<evidence type="ECO:0000313" key="6">
    <source>
        <dbReference type="Proteomes" id="UP000553963"/>
    </source>
</evidence>
<evidence type="ECO:0000259" key="4">
    <source>
        <dbReference type="PROSITE" id="PS51755"/>
    </source>
</evidence>
<evidence type="ECO:0000256" key="2">
    <source>
        <dbReference type="PROSITE-ProRule" id="PRU00339"/>
    </source>
</evidence>
<evidence type="ECO:0000313" key="5">
    <source>
        <dbReference type="EMBL" id="MBB3932810.1"/>
    </source>
</evidence>
<dbReference type="GO" id="GO:0006355">
    <property type="term" value="P:regulation of DNA-templated transcription"/>
    <property type="evidence" value="ECO:0007669"/>
    <property type="project" value="InterPro"/>
</dbReference>
<keyword evidence="6" id="KW-1185">Reference proteome</keyword>
<name>A0A840AR34_9HYPH</name>
<sequence>MMEVLRYRGIVFDGSLLSARLDDQTEIRFTRSERALLAQFTRHPGVMLSRNQLLDAIDGEGSDSSDRRVDFIINRLRAKLGDPARSPRLIETRYGEGYVWIADRVRAEIPAGTLLVIGPVHGVPAGAASSFVQGFLAALDRAFRAQAAPGEPVLLLPDWKPGAPSSAPRFSIEISFGLRGGVWHGAALLREGVRRDILVAERLDFADQTAAHAEAERLAGLCRATMWRHMAHSTAQSAVTPTEQPLYVRLYDASRRFALADQSWIEMEAQLRAAGADRSDEPEAALMWGCHLYARLLFEGGAGGLSASDRAAISDEIERRAIASLPHCAGRPLLVLAAAKLLFFVDRGYDALAEELAEQAFAQSTALAASFAMIGQIRLFRGEPQEAIELFDRGIALTERGSEFHLYLLTFRLTAELAGGDRAASAASFAELCALNPRSLFDVGPFIAEARDDGMNPAVQALFDQFDLARTRGAVAYLHFVMGRHFRVEAQRERILAGIVYHARRRFGADAIPEEVRQAVPGLVA</sequence>
<dbReference type="InterPro" id="IPR036388">
    <property type="entry name" value="WH-like_DNA-bd_sf"/>
</dbReference>
<feature type="DNA-binding region" description="OmpR/PhoB-type" evidence="3">
    <location>
        <begin position="2"/>
        <end position="102"/>
    </location>
</feature>
<accession>A0A840AR34</accession>
<dbReference type="GO" id="GO:0000160">
    <property type="term" value="P:phosphorelay signal transduction system"/>
    <property type="evidence" value="ECO:0007669"/>
    <property type="project" value="InterPro"/>
</dbReference>
<dbReference type="AlphaFoldDB" id="A0A840AR34"/>
<dbReference type="GO" id="GO:0003677">
    <property type="term" value="F:DNA binding"/>
    <property type="evidence" value="ECO:0007669"/>
    <property type="project" value="UniProtKB-UniRule"/>
</dbReference>
<dbReference type="InterPro" id="IPR016032">
    <property type="entry name" value="Sig_transdc_resp-reg_C-effctor"/>
</dbReference>
<dbReference type="RefSeq" id="WP_183400478.1">
    <property type="nucleotide sequence ID" value="NZ_JACIDS010000005.1"/>
</dbReference>
<comment type="caution">
    <text evidence="5">The sequence shown here is derived from an EMBL/GenBank/DDBJ whole genome shotgun (WGS) entry which is preliminary data.</text>
</comment>
<dbReference type="Gene3D" id="1.10.10.10">
    <property type="entry name" value="Winged helix-like DNA-binding domain superfamily/Winged helix DNA-binding domain"/>
    <property type="match status" value="1"/>
</dbReference>
<dbReference type="InterPro" id="IPR019734">
    <property type="entry name" value="TPR_rpt"/>
</dbReference>
<dbReference type="Pfam" id="PF00486">
    <property type="entry name" value="Trans_reg_C"/>
    <property type="match status" value="1"/>
</dbReference>
<keyword evidence="2" id="KW-0802">TPR repeat</keyword>
<evidence type="ECO:0000256" key="1">
    <source>
        <dbReference type="ARBA" id="ARBA00023125"/>
    </source>
</evidence>
<keyword evidence="1 3" id="KW-0238">DNA-binding</keyword>
<protein>
    <submittedName>
        <fullName evidence="5">DNA-binding winged helix-turn-helix (WHTH) protein/tetratricopeptide (TPR) repeat protein</fullName>
    </submittedName>
</protein>
<dbReference type="InterPro" id="IPR001867">
    <property type="entry name" value="OmpR/PhoB-type_DNA-bd"/>
</dbReference>
<reference evidence="5 6" key="1">
    <citation type="submission" date="2020-08" db="EMBL/GenBank/DDBJ databases">
        <title>Genomic Encyclopedia of Type Strains, Phase IV (KMG-IV): sequencing the most valuable type-strain genomes for metagenomic binning, comparative biology and taxonomic classification.</title>
        <authorList>
            <person name="Goeker M."/>
        </authorList>
    </citation>
    <scope>NUCLEOTIDE SEQUENCE [LARGE SCALE GENOMIC DNA]</scope>
    <source>
        <strain evidence="5 6">DSM 25966</strain>
    </source>
</reference>
<dbReference type="EMBL" id="JACIDS010000005">
    <property type="protein sequence ID" value="MBB3932810.1"/>
    <property type="molecule type" value="Genomic_DNA"/>
</dbReference>
<dbReference type="Proteomes" id="UP000553963">
    <property type="component" value="Unassembled WGS sequence"/>
</dbReference>
<dbReference type="PROSITE" id="PS50005">
    <property type="entry name" value="TPR"/>
    <property type="match status" value="1"/>
</dbReference>
<proteinExistence type="predicted"/>
<gene>
    <name evidence="5" type="ORF">GGR25_003874</name>
</gene>
<dbReference type="SMART" id="SM00862">
    <property type="entry name" value="Trans_reg_C"/>
    <property type="match status" value="1"/>
</dbReference>
<feature type="repeat" description="TPR" evidence="2">
    <location>
        <begin position="368"/>
        <end position="401"/>
    </location>
</feature>
<dbReference type="SUPFAM" id="SSF46894">
    <property type="entry name" value="C-terminal effector domain of the bipartite response regulators"/>
    <property type="match status" value="1"/>
</dbReference>
<feature type="domain" description="OmpR/PhoB-type" evidence="4">
    <location>
        <begin position="2"/>
        <end position="102"/>
    </location>
</feature>
<evidence type="ECO:0000256" key="3">
    <source>
        <dbReference type="PROSITE-ProRule" id="PRU01091"/>
    </source>
</evidence>